<dbReference type="Proteomes" id="UP000078542">
    <property type="component" value="Unassembled WGS sequence"/>
</dbReference>
<dbReference type="EMBL" id="KQ978031">
    <property type="protein sequence ID" value="KYM97836.1"/>
    <property type="molecule type" value="Genomic_DNA"/>
</dbReference>
<protein>
    <submittedName>
        <fullName evidence="1">Uncharacterized protein</fullName>
    </submittedName>
</protein>
<evidence type="ECO:0000313" key="2">
    <source>
        <dbReference type="Proteomes" id="UP000078542"/>
    </source>
</evidence>
<keyword evidence="2" id="KW-1185">Reference proteome</keyword>
<dbReference type="AlphaFoldDB" id="A0A151ICN4"/>
<name>A0A151ICN4_9HYME</name>
<organism evidence="1 2">
    <name type="scientific">Cyphomyrmex costatus</name>
    <dbReference type="NCBI Taxonomy" id="456900"/>
    <lineage>
        <taxon>Eukaryota</taxon>
        <taxon>Metazoa</taxon>
        <taxon>Ecdysozoa</taxon>
        <taxon>Arthropoda</taxon>
        <taxon>Hexapoda</taxon>
        <taxon>Insecta</taxon>
        <taxon>Pterygota</taxon>
        <taxon>Neoptera</taxon>
        <taxon>Endopterygota</taxon>
        <taxon>Hymenoptera</taxon>
        <taxon>Apocrita</taxon>
        <taxon>Aculeata</taxon>
        <taxon>Formicoidea</taxon>
        <taxon>Formicidae</taxon>
        <taxon>Myrmicinae</taxon>
        <taxon>Cyphomyrmex</taxon>
    </lineage>
</organism>
<proteinExistence type="predicted"/>
<gene>
    <name evidence="1" type="ORF">ALC62_11469</name>
</gene>
<reference evidence="1 2" key="1">
    <citation type="submission" date="2016-03" db="EMBL/GenBank/DDBJ databases">
        <title>Cyphomyrmex costatus WGS genome.</title>
        <authorList>
            <person name="Nygaard S."/>
            <person name="Hu H."/>
            <person name="Boomsma J."/>
            <person name="Zhang G."/>
        </authorList>
    </citation>
    <scope>NUCLEOTIDE SEQUENCE [LARGE SCALE GENOMIC DNA]</scope>
    <source>
        <strain evidence="1">MS0001</strain>
        <tissue evidence="1">Whole body</tissue>
    </source>
</reference>
<sequence>MDVDEDVMNVEPSNDSVLSVDTGCVSDLENDRVRKIIPDAQILGVFRVKRSSATRRSASAVCMVDIAEVGSMIRKHDTDFIEILSTGTCSKCHKLMCLLFPCCPICTA</sequence>
<evidence type="ECO:0000313" key="1">
    <source>
        <dbReference type="EMBL" id="KYM97836.1"/>
    </source>
</evidence>
<accession>A0A151ICN4</accession>